<accession>A0AAD7ZH51</accession>
<organism evidence="1 2">
    <name type="scientific">Diploptera punctata</name>
    <name type="common">Pacific beetle cockroach</name>
    <dbReference type="NCBI Taxonomy" id="6984"/>
    <lineage>
        <taxon>Eukaryota</taxon>
        <taxon>Metazoa</taxon>
        <taxon>Ecdysozoa</taxon>
        <taxon>Arthropoda</taxon>
        <taxon>Hexapoda</taxon>
        <taxon>Insecta</taxon>
        <taxon>Pterygota</taxon>
        <taxon>Neoptera</taxon>
        <taxon>Polyneoptera</taxon>
        <taxon>Dictyoptera</taxon>
        <taxon>Blattodea</taxon>
        <taxon>Blaberoidea</taxon>
        <taxon>Blaberidae</taxon>
        <taxon>Diplopterinae</taxon>
        <taxon>Diploptera</taxon>
    </lineage>
</organism>
<reference evidence="1" key="2">
    <citation type="submission" date="2023-05" db="EMBL/GenBank/DDBJ databases">
        <authorList>
            <person name="Fouks B."/>
        </authorList>
    </citation>
    <scope>NUCLEOTIDE SEQUENCE</scope>
    <source>
        <strain evidence="1">Stay&amp;Tobe</strain>
        <tissue evidence="1">Testes</tissue>
    </source>
</reference>
<comment type="caution">
    <text evidence="1">The sequence shown here is derived from an EMBL/GenBank/DDBJ whole genome shotgun (WGS) entry which is preliminary data.</text>
</comment>
<sequence length="54" mass="6302">FFSAMLLQTKHCYCPVKIIGECLFSTSSFIAYFYGCSVEIIHLQMSNYHMLRTK</sequence>
<feature type="non-terminal residue" evidence="1">
    <location>
        <position position="54"/>
    </location>
</feature>
<keyword evidence="2" id="KW-1185">Reference proteome</keyword>
<feature type="non-terminal residue" evidence="1">
    <location>
        <position position="1"/>
    </location>
</feature>
<dbReference type="AlphaFoldDB" id="A0AAD7ZH51"/>
<evidence type="ECO:0000313" key="2">
    <source>
        <dbReference type="Proteomes" id="UP001233999"/>
    </source>
</evidence>
<dbReference type="EMBL" id="JASPKZ010008237">
    <property type="protein sequence ID" value="KAJ9580624.1"/>
    <property type="molecule type" value="Genomic_DNA"/>
</dbReference>
<dbReference type="Proteomes" id="UP001233999">
    <property type="component" value="Unassembled WGS sequence"/>
</dbReference>
<name>A0AAD7ZH51_DIPPU</name>
<protein>
    <submittedName>
        <fullName evidence="1">Uncharacterized protein</fullName>
    </submittedName>
</protein>
<gene>
    <name evidence="1" type="ORF">L9F63_024199</name>
</gene>
<proteinExistence type="predicted"/>
<evidence type="ECO:0000313" key="1">
    <source>
        <dbReference type="EMBL" id="KAJ9580624.1"/>
    </source>
</evidence>
<reference evidence="1" key="1">
    <citation type="journal article" date="2023" name="IScience">
        <title>Live-bearing cockroach genome reveals convergent evolutionary mechanisms linked to viviparity in insects and beyond.</title>
        <authorList>
            <person name="Fouks B."/>
            <person name="Harrison M.C."/>
            <person name="Mikhailova A.A."/>
            <person name="Marchal E."/>
            <person name="English S."/>
            <person name="Carruthers M."/>
            <person name="Jennings E.C."/>
            <person name="Chiamaka E.L."/>
            <person name="Frigard R.A."/>
            <person name="Pippel M."/>
            <person name="Attardo G.M."/>
            <person name="Benoit J.B."/>
            <person name="Bornberg-Bauer E."/>
            <person name="Tobe S.S."/>
        </authorList>
    </citation>
    <scope>NUCLEOTIDE SEQUENCE</scope>
    <source>
        <strain evidence="1">Stay&amp;Tobe</strain>
    </source>
</reference>